<comment type="caution">
    <text evidence="3">The sequence shown here is derived from an EMBL/GenBank/DDBJ whole genome shotgun (WGS) entry which is preliminary data.</text>
</comment>
<name>A0A431VBX0_9PROT</name>
<dbReference type="OrthoDB" id="7305352at2"/>
<keyword evidence="1" id="KW-1133">Transmembrane helix</keyword>
<keyword evidence="4" id="KW-1185">Reference proteome</keyword>
<sequence length="509" mass="51666">MIAATQRRAHRLLWGVPILILIVALLTMVSVGLIGTLVAEEQLGETRAAKAAAVAEAVQYDLERALSLGIPLDRIEGISAYLNGIQGRNPDLGFLLVTGEDGAWMHGVAPFAVGHLTALVDSLRGLPSPSARTAALQPIARDGYLIVRLPLRRVAATGSSAEAAGAGARAGAGAGHVLVGVQPGEVRSQIAEDLLAVALGGAAVLLLLAQVAEALVEASVRAPLARLSRLMERAIAGDFGSLIGRRSPDAVGRVLRAFNAAVFSMHDRRQRFAAHAEEVRGAVFDPEVAQAVERTRAEALAALGDGLDRPPQRVADTGMDEVRAYAALVMAALVLVLILSQTSGAGSGTLILAVAGGVVVALGLARGLGARWHRVAASLAALGLALCAVLYLAGWSPGGWLAAGGWLSGRWLSALGLSGDGWLAGARAALAFGGGIGGVAVGLALVSARHQTVDVGGVARVLRAALAGAFAAGLWAVALEANGPSMMLSAATLAVLAAGLARPFAVARS</sequence>
<dbReference type="PROSITE" id="PS50885">
    <property type="entry name" value="HAMP"/>
    <property type="match status" value="1"/>
</dbReference>
<feature type="transmembrane region" description="Helical" evidence="1">
    <location>
        <begin position="422"/>
        <end position="446"/>
    </location>
</feature>
<gene>
    <name evidence="3" type="ORF">EJ903_21355</name>
</gene>
<feature type="transmembrane region" description="Helical" evidence="1">
    <location>
        <begin position="458"/>
        <end position="479"/>
    </location>
</feature>
<organism evidence="3 4">
    <name type="scientific">Azospirillum griseum</name>
    <dbReference type="NCBI Taxonomy" id="2496639"/>
    <lineage>
        <taxon>Bacteria</taxon>
        <taxon>Pseudomonadati</taxon>
        <taxon>Pseudomonadota</taxon>
        <taxon>Alphaproteobacteria</taxon>
        <taxon>Rhodospirillales</taxon>
        <taxon>Azospirillaceae</taxon>
        <taxon>Azospirillum</taxon>
    </lineage>
</organism>
<feature type="transmembrane region" description="Helical" evidence="1">
    <location>
        <begin position="194"/>
        <end position="216"/>
    </location>
</feature>
<evidence type="ECO:0000313" key="4">
    <source>
        <dbReference type="Proteomes" id="UP000277007"/>
    </source>
</evidence>
<evidence type="ECO:0000259" key="2">
    <source>
        <dbReference type="PROSITE" id="PS50885"/>
    </source>
</evidence>
<feature type="transmembrane region" description="Helical" evidence="1">
    <location>
        <begin position="345"/>
        <end position="365"/>
    </location>
</feature>
<feature type="domain" description="HAMP" evidence="2">
    <location>
        <begin position="218"/>
        <end position="270"/>
    </location>
</feature>
<feature type="transmembrane region" description="Helical" evidence="1">
    <location>
        <begin position="12"/>
        <end position="38"/>
    </location>
</feature>
<keyword evidence="1" id="KW-0472">Membrane</keyword>
<evidence type="ECO:0000256" key="1">
    <source>
        <dbReference type="SAM" id="Phobius"/>
    </source>
</evidence>
<feature type="transmembrane region" description="Helical" evidence="1">
    <location>
        <begin position="485"/>
        <end position="505"/>
    </location>
</feature>
<dbReference type="AlphaFoldDB" id="A0A431VBX0"/>
<dbReference type="Proteomes" id="UP000277007">
    <property type="component" value="Unassembled WGS sequence"/>
</dbReference>
<feature type="transmembrane region" description="Helical" evidence="1">
    <location>
        <begin position="377"/>
        <end position="402"/>
    </location>
</feature>
<reference evidence="3 4" key="1">
    <citation type="submission" date="2018-12" db="EMBL/GenBank/DDBJ databases">
        <authorList>
            <person name="Yang Y."/>
        </authorList>
    </citation>
    <scope>NUCLEOTIDE SEQUENCE [LARGE SCALE GENOMIC DNA]</scope>
    <source>
        <strain evidence="3 4">L-25-5w-1</strain>
    </source>
</reference>
<dbReference type="GO" id="GO:0016020">
    <property type="term" value="C:membrane"/>
    <property type="evidence" value="ECO:0007669"/>
    <property type="project" value="InterPro"/>
</dbReference>
<dbReference type="GO" id="GO:0007165">
    <property type="term" value="P:signal transduction"/>
    <property type="evidence" value="ECO:0007669"/>
    <property type="project" value="InterPro"/>
</dbReference>
<keyword evidence="1" id="KW-0812">Transmembrane</keyword>
<dbReference type="EMBL" id="RXMA01000027">
    <property type="protein sequence ID" value="RTR16146.1"/>
    <property type="molecule type" value="Genomic_DNA"/>
</dbReference>
<proteinExistence type="predicted"/>
<accession>A0A431VBX0</accession>
<dbReference type="InterPro" id="IPR003660">
    <property type="entry name" value="HAMP_dom"/>
</dbReference>
<evidence type="ECO:0000313" key="3">
    <source>
        <dbReference type="EMBL" id="RTR16146.1"/>
    </source>
</evidence>
<feature type="transmembrane region" description="Helical" evidence="1">
    <location>
        <begin position="322"/>
        <end position="339"/>
    </location>
</feature>
<protein>
    <submittedName>
        <fullName evidence="3">Methyl-accepting chemotaxis protein</fullName>
    </submittedName>
</protein>
<dbReference type="RefSeq" id="WP_126619263.1">
    <property type="nucleotide sequence ID" value="NZ_JBHUCY010000066.1"/>
</dbReference>